<dbReference type="PANTHER" id="PTHR45695:SF9">
    <property type="entry name" value="LEUCOKININ RECEPTOR"/>
    <property type="match status" value="1"/>
</dbReference>
<feature type="transmembrane region" description="Helical" evidence="9">
    <location>
        <begin position="244"/>
        <end position="263"/>
    </location>
</feature>
<evidence type="ECO:0000259" key="10">
    <source>
        <dbReference type="PROSITE" id="PS50262"/>
    </source>
</evidence>
<dbReference type="EMBL" id="CAJNOH010000073">
    <property type="protein sequence ID" value="CAF0840093.1"/>
    <property type="molecule type" value="Genomic_DNA"/>
</dbReference>
<evidence type="ECO:0000256" key="3">
    <source>
        <dbReference type="ARBA" id="ARBA00022989"/>
    </source>
</evidence>
<feature type="transmembrane region" description="Helical" evidence="9">
    <location>
        <begin position="67"/>
        <end position="89"/>
    </location>
</feature>
<keyword evidence="7 8" id="KW-0807">Transducer</keyword>
<feature type="domain" description="G-protein coupled receptors family 1 profile" evidence="10">
    <location>
        <begin position="80"/>
        <end position="355"/>
    </location>
</feature>
<keyword evidence="14" id="KW-1185">Reference proteome</keyword>
<dbReference type="PROSITE" id="PS00237">
    <property type="entry name" value="G_PROTEIN_RECEP_F1_1"/>
    <property type="match status" value="1"/>
</dbReference>
<organism evidence="11 13">
    <name type="scientific">Rotaria sordida</name>
    <dbReference type="NCBI Taxonomy" id="392033"/>
    <lineage>
        <taxon>Eukaryota</taxon>
        <taxon>Metazoa</taxon>
        <taxon>Spiralia</taxon>
        <taxon>Gnathifera</taxon>
        <taxon>Rotifera</taxon>
        <taxon>Eurotatoria</taxon>
        <taxon>Bdelloidea</taxon>
        <taxon>Philodinida</taxon>
        <taxon>Philodinidae</taxon>
        <taxon>Rotaria</taxon>
    </lineage>
</organism>
<evidence type="ECO:0000256" key="1">
    <source>
        <dbReference type="ARBA" id="ARBA00004141"/>
    </source>
</evidence>
<sequence length="391" mass="45924">MTNQTNNFDQSLPILSLMPYSDILYDNLSLTLESILSLSSTWNRTDLFVPSEESIILRRHPILYGTAIYALLLLIVGTIGNILTIIILSRANLRRHTTMRYFIAVAIADLCSLYSWNLNLFYKHLINRYQNDLEDASIISCRLVSFIAFVSLQLSSWYLTLVSVDRCLSIHFLFWRRQLGRVSHSIYIILSVTIIIIFLNIHLLFLNGYKISNCIPYGKRTCFKCYARLNDKYYIFPKWETVHVIVYNLIPLFIMLISAYFMIRRSQSSHRRHRALSIDGRSNSLSSNDRRNKHRQLTCVLISLILLFAFLTTPVMIYNVFLRNHLVNRKPLKYIVQGILLCKQFTHHAINFFVYSYGSSMFRRELHEFFSTCTRKTNYNINQSRASQHMF</sequence>
<name>A0A813VFF6_9BILA</name>
<evidence type="ECO:0000313" key="12">
    <source>
        <dbReference type="EMBL" id="CAF0987678.1"/>
    </source>
</evidence>
<feature type="transmembrane region" description="Helical" evidence="9">
    <location>
        <begin position="297"/>
        <end position="322"/>
    </location>
</feature>
<evidence type="ECO:0000256" key="9">
    <source>
        <dbReference type="SAM" id="Phobius"/>
    </source>
</evidence>
<reference evidence="11" key="1">
    <citation type="submission" date="2021-02" db="EMBL/GenBank/DDBJ databases">
        <authorList>
            <person name="Nowell W R."/>
        </authorList>
    </citation>
    <scope>NUCLEOTIDE SEQUENCE</scope>
</reference>
<keyword evidence="6 8" id="KW-0675">Receptor</keyword>
<comment type="subcellular location">
    <subcellularLocation>
        <location evidence="1">Membrane</location>
        <topology evidence="1">Multi-pass membrane protein</topology>
    </subcellularLocation>
</comment>
<dbReference type="AlphaFoldDB" id="A0A813VFF6"/>
<evidence type="ECO:0000256" key="2">
    <source>
        <dbReference type="ARBA" id="ARBA00022692"/>
    </source>
</evidence>
<keyword evidence="3 9" id="KW-1133">Transmembrane helix</keyword>
<dbReference type="EMBL" id="CAJNOL010000292">
    <property type="protein sequence ID" value="CAF0987678.1"/>
    <property type="molecule type" value="Genomic_DNA"/>
</dbReference>
<dbReference type="PROSITE" id="PS50262">
    <property type="entry name" value="G_PROTEIN_RECEP_F1_2"/>
    <property type="match status" value="1"/>
</dbReference>
<feature type="transmembrane region" description="Helical" evidence="9">
    <location>
        <begin position="185"/>
        <end position="205"/>
    </location>
</feature>
<dbReference type="SUPFAM" id="SSF81321">
    <property type="entry name" value="Family A G protein-coupled receptor-like"/>
    <property type="match status" value="1"/>
</dbReference>
<evidence type="ECO:0000313" key="14">
    <source>
        <dbReference type="Proteomes" id="UP000663870"/>
    </source>
</evidence>
<comment type="similarity">
    <text evidence="8">Belongs to the G-protein coupled receptor 1 family.</text>
</comment>
<dbReference type="InterPro" id="IPR017452">
    <property type="entry name" value="GPCR_Rhodpsn_7TM"/>
</dbReference>
<evidence type="ECO:0000256" key="6">
    <source>
        <dbReference type="ARBA" id="ARBA00023170"/>
    </source>
</evidence>
<feature type="transmembrane region" description="Helical" evidence="9">
    <location>
        <begin position="101"/>
        <end position="122"/>
    </location>
</feature>
<dbReference type="GO" id="GO:0004930">
    <property type="term" value="F:G protein-coupled receptor activity"/>
    <property type="evidence" value="ECO:0007669"/>
    <property type="project" value="UniProtKB-KW"/>
</dbReference>
<protein>
    <recommendedName>
        <fullName evidence="10">G-protein coupled receptors family 1 profile domain-containing protein</fullName>
    </recommendedName>
</protein>
<dbReference type="Pfam" id="PF00001">
    <property type="entry name" value="7tm_1"/>
    <property type="match status" value="1"/>
</dbReference>
<dbReference type="PRINTS" id="PR00237">
    <property type="entry name" value="GPCRRHODOPSN"/>
</dbReference>
<dbReference type="Proteomes" id="UP000663870">
    <property type="component" value="Unassembled WGS sequence"/>
</dbReference>
<keyword evidence="2 8" id="KW-0812">Transmembrane</keyword>
<keyword evidence="5 9" id="KW-0472">Membrane</keyword>
<keyword evidence="4 8" id="KW-0297">G-protein coupled receptor</keyword>
<evidence type="ECO:0000313" key="11">
    <source>
        <dbReference type="EMBL" id="CAF0840093.1"/>
    </source>
</evidence>
<evidence type="ECO:0000256" key="5">
    <source>
        <dbReference type="ARBA" id="ARBA00023136"/>
    </source>
</evidence>
<gene>
    <name evidence="12" type="ORF">JXQ802_LOCUS13504</name>
    <name evidence="11" type="ORF">PYM288_LOCUS6525</name>
</gene>
<proteinExistence type="inferred from homology"/>
<dbReference type="PANTHER" id="PTHR45695">
    <property type="entry name" value="LEUCOKININ RECEPTOR-RELATED"/>
    <property type="match status" value="1"/>
</dbReference>
<dbReference type="GO" id="GO:0005886">
    <property type="term" value="C:plasma membrane"/>
    <property type="evidence" value="ECO:0007669"/>
    <property type="project" value="TreeGrafter"/>
</dbReference>
<evidence type="ECO:0000256" key="4">
    <source>
        <dbReference type="ARBA" id="ARBA00023040"/>
    </source>
</evidence>
<dbReference type="InterPro" id="IPR000276">
    <property type="entry name" value="GPCR_Rhodpsn"/>
</dbReference>
<evidence type="ECO:0000256" key="7">
    <source>
        <dbReference type="ARBA" id="ARBA00023224"/>
    </source>
</evidence>
<accession>A0A813VFF6</accession>
<evidence type="ECO:0000313" key="13">
    <source>
        <dbReference type="Proteomes" id="UP000663854"/>
    </source>
</evidence>
<comment type="caution">
    <text evidence="11">The sequence shown here is derived from an EMBL/GenBank/DDBJ whole genome shotgun (WGS) entry which is preliminary data.</text>
</comment>
<evidence type="ECO:0000256" key="8">
    <source>
        <dbReference type="RuleBase" id="RU000688"/>
    </source>
</evidence>
<dbReference type="Proteomes" id="UP000663854">
    <property type="component" value="Unassembled WGS sequence"/>
</dbReference>
<dbReference type="Gene3D" id="1.20.1070.10">
    <property type="entry name" value="Rhodopsin 7-helix transmembrane proteins"/>
    <property type="match status" value="1"/>
</dbReference>